<dbReference type="Proteomes" id="UP001155483">
    <property type="component" value="Unassembled WGS sequence"/>
</dbReference>
<evidence type="ECO:0008006" key="3">
    <source>
        <dbReference type="Google" id="ProtNLM"/>
    </source>
</evidence>
<evidence type="ECO:0000313" key="2">
    <source>
        <dbReference type="Proteomes" id="UP001155483"/>
    </source>
</evidence>
<dbReference type="EMBL" id="JAOTIF010000008">
    <property type="protein sequence ID" value="MCU7549877.1"/>
    <property type="molecule type" value="Genomic_DNA"/>
</dbReference>
<dbReference type="RefSeq" id="WP_279297317.1">
    <property type="nucleotide sequence ID" value="NZ_JAOTIF010000008.1"/>
</dbReference>
<comment type="caution">
    <text evidence="1">The sequence shown here is derived from an EMBL/GenBank/DDBJ whole genome shotgun (WGS) entry which is preliminary data.</text>
</comment>
<organism evidence="1 2">
    <name type="scientific">Paraflavisolibacter caeni</name>
    <dbReference type="NCBI Taxonomy" id="2982496"/>
    <lineage>
        <taxon>Bacteria</taxon>
        <taxon>Pseudomonadati</taxon>
        <taxon>Bacteroidota</taxon>
        <taxon>Chitinophagia</taxon>
        <taxon>Chitinophagales</taxon>
        <taxon>Chitinophagaceae</taxon>
        <taxon>Paraflavisolibacter</taxon>
    </lineage>
</organism>
<evidence type="ECO:0000313" key="1">
    <source>
        <dbReference type="EMBL" id="MCU7549877.1"/>
    </source>
</evidence>
<dbReference type="NCBIfam" id="TIGR03696">
    <property type="entry name" value="Rhs_assc_core"/>
    <property type="match status" value="1"/>
</dbReference>
<dbReference type="InterPro" id="IPR022385">
    <property type="entry name" value="Rhs_assc_core"/>
</dbReference>
<accession>A0A9X3BHL5</accession>
<proteinExistence type="predicted"/>
<reference evidence="1" key="2">
    <citation type="submission" date="2023-04" db="EMBL/GenBank/DDBJ databases">
        <title>Paracnuella aquatica gen. nov., sp. nov., a member of the family Chitinophagaceae isolated from a hot spring.</title>
        <authorList>
            <person name="Wang C."/>
        </authorList>
    </citation>
    <scope>NUCLEOTIDE SEQUENCE</scope>
    <source>
        <strain evidence="1">LB-8</strain>
    </source>
</reference>
<dbReference type="Gene3D" id="2.180.10.10">
    <property type="entry name" value="RHS repeat-associated core"/>
    <property type="match status" value="1"/>
</dbReference>
<dbReference type="AlphaFoldDB" id="A0A9X3BHL5"/>
<protein>
    <recommendedName>
        <fullName evidence="3">RHS repeat-associated core domain-containing protein</fullName>
    </recommendedName>
</protein>
<gene>
    <name evidence="1" type="ORF">OCK74_12165</name>
</gene>
<reference evidence="1" key="1">
    <citation type="submission" date="2022-09" db="EMBL/GenBank/DDBJ databases">
        <authorList>
            <person name="Yuan C."/>
            <person name="Ke Z."/>
        </authorList>
    </citation>
    <scope>NUCLEOTIDE SEQUENCE</scope>
    <source>
        <strain evidence="1">LB-8</strain>
    </source>
</reference>
<sequence>MTPAYNGINDIENPANARGLEKYYRYGFNGKENDNEVKGDGNSLDFGGRIYDPRLGRWHSTDPVVKPLGVEERVGHM</sequence>
<keyword evidence="2" id="KW-1185">Reference proteome</keyword>
<name>A0A9X3BHL5_9BACT</name>